<evidence type="ECO:0000256" key="2">
    <source>
        <dbReference type="ARBA" id="ARBA00023015"/>
    </source>
</evidence>
<dbReference type="SUPFAM" id="SSF53850">
    <property type="entry name" value="Periplasmic binding protein-like II"/>
    <property type="match status" value="1"/>
</dbReference>
<dbReference type="InterPro" id="IPR036390">
    <property type="entry name" value="WH_DNA-bd_sf"/>
</dbReference>
<evidence type="ECO:0000256" key="1">
    <source>
        <dbReference type="ARBA" id="ARBA00009437"/>
    </source>
</evidence>
<dbReference type="Pfam" id="PF00126">
    <property type="entry name" value="HTH_1"/>
    <property type="match status" value="1"/>
</dbReference>
<dbReference type="InterPro" id="IPR005119">
    <property type="entry name" value="LysR_subst-bd"/>
</dbReference>
<dbReference type="PANTHER" id="PTHR30537">
    <property type="entry name" value="HTH-TYPE TRANSCRIPTIONAL REGULATOR"/>
    <property type="match status" value="1"/>
</dbReference>
<dbReference type="CDD" id="cd08422">
    <property type="entry name" value="PBP2_CrgA_like"/>
    <property type="match status" value="1"/>
</dbReference>
<gene>
    <name evidence="7" type="ORF">SASC598J21_007970</name>
</gene>
<accession>A0A074V8D1</accession>
<dbReference type="SUPFAM" id="SSF46785">
    <property type="entry name" value="Winged helix' DNA-binding domain"/>
    <property type="match status" value="1"/>
</dbReference>
<dbReference type="InterPro" id="IPR058163">
    <property type="entry name" value="LysR-type_TF_proteobact-type"/>
</dbReference>
<protein>
    <submittedName>
        <fullName evidence="7">Transcriptional regulator</fullName>
    </submittedName>
</protein>
<evidence type="ECO:0000313" key="8">
    <source>
        <dbReference type="Proteomes" id="UP000027644"/>
    </source>
</evidence>
<dbReference type="GO" id="GO:0003700">
    <property type="term" value="F:DNA-binding transcription factor activity"/>
    <property type="evidence" value="ECO:0007669"/>
    <property type="project" value="InterPro"/>
</dbReference>
<dbReference type="InterPro" id="IPR000847">
    <property type="entry name" value="LysR_HTH_N"/>
</dbReference>
<comment type="similarity">
    <text evidence="1">Belongs to the LysR transcriptional regulatory family.</text>
</comment>
<comment type="caution">
    <text evidence="7">The sequence shown here is derived from an EMBL/GenBank/DDBJ whole genome shotgun (WGS) entry which is preliminary data.</text>
</comment>
<dbReference type="PANTHER" id="PTHR30537:SF5">
    <property type="entry name" value="HTH-TYPE TRANSCRIPTIONAL ACTIVATOR TTDR-RELATED"/>
    <property type="match status" value="1"/>
</dbReference>
<organism evidence="7 8">
    <name type="scientific">Snodgrassella alvi SCGC AB-598-J21</name>
    <dbReference type="NCBI Taxonomy" id="1385367"/>
    <lineage>
        <taxon>Bacteria</taxon>
        <taxon>Pseudomonadati</taxon>
        <taxon>Pseudomonadota</taxon>
        <taxon>Betaproteobacteria</taxon>
        <taxon>Neisseriales</taxon>
        <taxon>Neisseriaceae</taxon>
        <taxon>Snodgrassella</taxon>
    </lineage>
</organism>
<evidence type="ECO:0000256" key="4">
    <source>
        <dbReference type="ARBA" id="ARBA00023163"/>
    </source>
</evidence>
<proteinExistence type="inferred from homology"/>
<dbReference type="Gene3D" id="1.10.10.10">
    <property type="entry name" value="Winged helix-like DNA-binding domain superfamily/Winged helix DNA-binding domain"/>
    <property type="match status" value="1"/>
</dbReference>
<name>A0A074V8D1_9NEIS</name>
<evidence type="ECO:0000256" key="5">
    <source>
        <dbReference type="SAM" id="SignalP"/>
    </source>
</evidence>
<sequence>MNLFRCMQAFILTVKTGSFAAASVSLNTSPQMIAKYIAFLENYLGLKLLNRTTRSQNLTEFGKQYYPKCLSILAEIQATKVLAQQFSEEPKGNLRISAPVSYGYYNLIPVISDFMKRYPKVEVDIQLSDRYVDLVQDNFDVVFRIGQLADSGLIARKLKPYQLTFTASPSYLAQHGVPSVPKDLEKHNCLIYQYMNPNKNDYLWPFMINGKKVNISISGSLQSNETLVLAKAAIEGLGITMLPESMLSDAIRQNKLLPILQDFLPPAKEVHLLYTADRQRPSKHNIFIEFVVNAMS</sequence>
<reference evidence="7 8" key="1">
    <citation type="journal article" date="2014" name="PLoS Genet.">
        <title>Hidden diversity in honey bee gut symbionts detected by single-cell genomics.</title>
        <authorList>
            <person name="Engel P."/>
            <person name="Stepanauskas R."/>
            <person name="Moran N."/>
        </authorList>
    </citation>
    <scope>NUCLEOTIDE SEQUENCE [LARGE SCALE GENOMIC DNA]</scope>
    <source>
        <strain evidence="7 8">SCGC AB-598-J21</strain>
    </source>
</reference>
<dbReference type="Gene3D" id="3.40.190.290">
    <property type="match status" value="1"/>
</dbReference>
<dbReference type="EMBL" id="AVQL01000419">
    <property type="protein sequence ID" value="KEQ01416.1"/>
    <property type="molecule type" value="Genomic_DNA"/>
</dbReference>
<dbReference type="GO" id="GO:0003677">
    <property type="term" value="F:DNA binding"/>
    <property type="evidence" value="ECO:0007669"/>
    <property type="project" value="UniProtKB-KW"/>
</dbReference>
<evidence type="ECO:0000256" key="3">
    <source>
        <dbReference type="ARBA" id="ARBA00023125"/>
    </source>
</evidence>
<keyword evidence="4" id="KW-0804">Transcription</keyword>
<feature type="domain" description="HTH lysR-type" evidence="6">
    <location>
        <begin position="1"/>
        <end position="59"/>
    </location>
</feature>
<evidence type="ECO:0000259" key="6">
    <source>
        <dbReference type="PROSITE" id="PS50931"/>
    </source>
</evidence>
<evidence type="ECO:0000313" key="7">
    <source>
        <dbReference type="EMBL" id="KEQ01416.1"/>
    </source>
</evidence>
<dbReference type="PROSITE" id="PS50931">
    <property type="entry name" value="HTH_LYSR"/>
    <property type="match status" value="1"/>
</dbReference>
<feature type="chain" id="PRO_5001701918" evidence="5">
    <location>
        <begin position="21"/>
        <end position="296"/>
    </location>
</feature>
<dbReference type="FunFam" id="3.40.190.290:FF:000001">
    <property type="entry name" value="Transcriptional regulator, LysR family"/>
    <property type="match status" value="1"/>
</dbReference>
<dbReference type="Pfam" id="PF03466">
    <property type="entry name" value="LysR_substrate"/>
    <property type="match status" value="1"/>
</dbReference>
<dbReference type="AlphaFoldDB" id="A0A074V8D1"/>
<keyword evidence="5" id="KW-0732">Signal</keyword>
<dbReference type="Proteomes" id="UP000027644">
    <property type="component" value="Unassembled WGS sequence"/>
</dbReference>
<dbReference type="InterPro" id="IPR036388">
    <property type="entry name" value="WH-like_DNA-bd_sf"/>
</dbReference>
<keyword evidence="2" id="KW-0805">Transcription regulation</keyword>
<feature type="signal peptide" evidence="5">
    <location>
        <begin position="1"/>
        <end position="20"/>
    </location>
</feature>
<keyword evidence="3" id="KW-0238">DNA-binding</keyword>